<feature type="compositionally biased region" description="Basic and acidic residues" evidence="1">
    <location>
        <begin position="105"/>
        <end position="129"/>
    </location>
</feature>
<dbReference type="OMA" id="ILQCCAK"/>
<proteinExistence type="predicted"/>
<evidence type="ECO:0000256" key="1">
    <source>
        <dbReference type="SAM" id="MobiDB-lite"/>
    </source>
</evidence>
<sequence length="258" mass="28938">MTCHKKTLKQRRLTNLYIALFVSITILQCCAKKKKAPRVEHTVTILTGLTNSERSSDVHKSSSPANSPASASPSPTERTRRKSIRNTEKLQTPGKAEKRKKAKKRSTETVKKEESRKSRKKISLEKHEEDELEVMSTQPSNPSSSDLDSVGTARIEIIQMKISQSPAQKEVKRPSKENVTEKKPSREAIAEKKPSRDALAEKKPSRDVLAERKPSRELMATAGKPSKEALTDNPPVMKRSRECENLKKSSSSSHDKEE</sequence>
<evidence type="ECO:0000313" key="2">
    <source>
        <dbReference type="EMBL" id="CAS01058.1"/>
    </source>
</evidence>
<dbReference type="InParanoid" id="B6IMC8"/>
<feature type="compositionally biased region" description="Basic and acidic residues" evidence="1">
    <location>
        <begin position="169"/>
        <end position="216"/>
    </location>
</feature>
<reference evidence="2 3" key="1">
    <citation type="journal article" date="2003" name="PLoS Biol.">
        <title>The genome sequence of Caenorhabditis briggsae: a platform for comparative genomics.</title>
        <authorList>
            <person name="Stein L.D."/>
            <person name="Bao Z."/>
            <person name="Blasiar D."/>
            <person name="Blumenthal T."/>
            <person name="Brent M.R."/>
            <person name="Chen N."/>
            <person name="Chinwalla A."/>
            <person name="Clarke L."/>
            <person name="Clee C."/>
            <person name="Coghlan A."/>
            <person name="Coulson A."/>
            <person name="D'Eustachio P."/>
            <person name="Fitch D.H."/>
            <person name="Fulton L.A."/>
            <person name="Fulton R.E."/>
            <person name="Griffiths-Jones S."/>
            <person name="Harris T.W."/>
            <person name="Hillier L.W."/>
            <person name="Kamath R."/>
            <person name="Kuwabara P.E."/>
            <person name="Mardis E.R."/>
            <person name="Marra M.A."/>
            <person name="Miner T.L."/>
            <person name="Minx P."/>
            <person name="Mullikin J.C."/>
            <person name="Plumb R.W."/>
            <person name="Rogers J."/>
            <person name="Schein J.E."/>
            <person name="Sohrmann M."/>
            <person name="Spieth J."/>
            <person name="Stajich J.E."/>
            <person name="Wei C."/>
            <person name="Willey D."/>
            <person name="Wilson R.K."/>
            <person name="Durbin R."/>
            <person name="Waterston R.H."/>
        </authorList>
    </citation>
    <scope>NUCLEOTIDE SEQUENCE [LARGE SCALE GENOMIC DNA]</scope>
    <source>
        <strain evidence="2 3">AF16</strain>
    </source>
</reference>
<dbReference type="WormBase" id="CBG27064">
    <property type="protein sequence ID" value="CBP39433"/>
    <property type="gene ID" value="WBGene00088478"/>
</dbReference>
<dbReference type="CTD" id="68918524"/>
<keyword evidence="3" id="KW-1185">Reference proteome</keyword>
<name>B6IMC8_CAEBR</name>
<dbReference type="eggNOG" id="ENOG502TK6X">
    <property type="taxonomic scope" value="Eukaryota"/>
</dbReference>
<feature type="compositionally biased region" description="Low complexity" evidence="1">
    <location>
        <begin position="61"/>
        <end position="75"/>
    </location>
</feature>
<feature type="compositionally biased region" description="Basic and acidic residues" evidence="1">
    <location>
        <begin position="239"/>
        <end position="258"/>
    </location>
</feature>
<gene>
    <name evidence="2 4" type="ORF">CBG27064</name>
    <name evidence="2" type="ORF">CBG_27064</name>
</gene>
<dbReference type="HOGENOM" id="CLU_1078614_0_0_1"/>
<feature type="compositionally biased region" description="Polar residues" evidence="1">
    <location>
        <begin position="135"/>
        <end position="147"/>
    </location>
</feature>
<dbReference type="KEGG" id="cbr:CBG_27064"/>
<dbReference type="AlphaFoldDB" id="B6IMC8"/>
<organism evidence="2 3">
    <name type="scientific">Caenorhabditis briggsae</name>
    <dbReference type="NCBI Taxonomy" id="6238"/>
    <lineage>
        <taxon>Eukaryota</taxon>
        <taxon>Metazoa</taxon>
        <taxon>Ecdysozoa</taxon>
        <taxon>Nematoda</taxon>
        <taxon>Chromadorea</taxon>
        <taxon>Rhabditida</taxon>
        <taxon>Rhabditina</taxon>
        <taxon>Rhabditomorpha</taxon>
        <taxon>Rhabditoidea</taxon>
        <taxon>Rhabditidae</taxon>
        <taxon>Peloderinae</taxon>
        <taxon>Caenorhabditis</taxon>
    </lineage>
</organism>
<dbReference type="Proteomes" id="UP000008549">
    <property type="component" value="Unassembled WGS sequence"/>
</dbReference>
<dbReference type="RefSeq" id="XP_045100615.1">
    <property type="nucleotide sequence ID" value="XM_045237544.1"/>
</dbReference>
<evidence type="ECO:0000313" key="4">
    <source>
        <dbReference type="WormBase" id="CBG27064"/>
    </source>
</evidence>
<protein>
    <submittedName>
        <fullName evidence="2">Protein CBG27064</fullName>
    </submittedName>
</protein>
<evidence type="ECO:0000313" key="3">
    <source>
        <dbReference type="Proteomes" id="UP000008549"/>
    </source>
</evidence>
<dbReference type="GeneID" id="68918524"/>
<accession>B6IMC8</accession>
<feature type="region of interest" description="Disordered" evidence="1">
    <location>
        <begin position="52"/>
        <end position="258"/>
    </location>
</feature>
<dbReference type="EMBL" id="HE601533">
    <property type="protein sequence ID" value="CAS01058.1"/>
    <property type="molecule type" value="Genomic_DNA"/>
</dbReference>
<reference evidence="2 3" key="2">
    <citation type="journal article" date="2011" name="PLoS Genet.">
        <title>Caenorhabditis briggsae recombinant inbred line genotypes reveal inter-strain incompatibility and the evolution of recombination.</title>
        <authorList>
            <person name="Ross J.A."/>
            <person name="Koboldt D.C."/>
            <person name="Staisch J.E."/>
            <person name="Chamberlin H.M."/>
            <person name="Gupta B.P."/>
            <person name="Miller R.D."/>
            <person name="Baird S.E."/>
            <person name="Haag E.S."/>
        </authorList>
    </citation>
    <scope>NUCLEOTIDE SEQUENCE [LARGE SCALE GENOMIC DNA]</scope>
    <source>
        <strain evidence="2 3">AF16</strain>
    </source>
</reference>